<name>A0A6P8YH53_THRPL</name>
<evidence type="ECO:0000256" key="2">
    <source>
        <dbReference type="PROSITE-ProRule" id="PRU00497"/>
    </source>
</evidence>
<dbReference type="PROSITE" id="PS00233">
    <property type="entry name" value="CHIT_BIND_RR_1"/>
    <property type="match status" value="1"/>
</dbReference>
<sequence length="145" mass="15660">MTRSGDDDGVGEDGHGLELGLHVDGQVIVLLALAAVAAARPQFGFEQQPLQQQAAPSYVPILKRTETRDDFNQLALSYLSADGTAVAEHVALKEVQDGEYRGHYVPTRSGSYRYTSPEGRIIMVTYTADETGFHPISEAIPVDSA</sequence>
<accession>A0A6P8YH53</accession>
<dbReference type="InParanoid" id="A0A6P8YH53"/>
<dbReference type="PROSITE" id="PS51155">
    <property type="entry name" value="CHIT_BIND_RR_2"/>
    <property type="match status" value="1"/>
</dbReference>
<evidence type="ECO:0000256" key="1">
    <source>
        <dbReference type="ARBA" id="ARBA00022460"/>
    </source>
</evidence>
<dbReference type="Proteomes" id="UP000515158">
    <property type="component" value="Unplaced"/>
</dbReference>
<dbReference type="RefSeq" id="XP_034239083.1">
    <property type="nucleotide sequence ID" value="XM_034383192.1"/>
</dbReference>
<reference evidence="4" key="1">
    <citation type="submission" date="2025-08" db="UniProtKB">
        <authorList>
            <consortium name="RefSeq"/>
        </authorList>
    </citation>
    <scope>IDENTIFICATION</scope>
    <source>
        <tissue evidence="4">Total insect</tissue>
    </source>
</reference>
<dbReference type="InterPro" id="IPR000618">
    <property type="entry name" value="Insect_cuticle"/>
</dbReference>
<evidence type="ECO:0000313" key="4">
    <source>
        <dbReference type="RefSeq" id="XP_034239083.1"/>
    </source>
</evidence>
<evidence type="ECO:0000313" key="3">
    <source>
        <dbReference type="Proteomes" id="UP000515158"/>
    </source>
</evidence>
<dbReference type="InterPro" id="IPR031311">
    <property type="entry name" value="CHIT_BIND_RR_consensus"/>
</dbReference>
<dbReference type="Pfam" id="PF00379">
    <property type="entry name" value="Chitin_bind_4"/>
    <property type="match status" value="1"/>
</dbReference>
<dbReference type="InterPro" id="IPR050468">
    <property type="entry name" value="Cuticle_Struct_Prot"/>
</dbReference>
<proteinExistence type="predicted"/>
<dbReference type="PANTHER" id="PTHR10380:SF173">
    <property type="entry name" value="CUTICULAR PROTEIN 47EF, ISOFORM C-RELATED"/>
    <property type="match status" value="1"/>
</dbReference>
<organism evidence="4">
    <name type="scientific">Thrips palmi</name>
    <name type="common">Melon thrips</name>
    <dbReference type="NCBI Taxonomy" id="161013"/>
    <lineage>
        <taxon>Eukaryota</taxon>
        <taxon>Metazoa</taxon>
        <taxon>Ecdysozoa</taxon>
        <taxon>Arthropoda</taxon>
        <taxon>Hexapoda</taxon>
        <taxon>Insecta</taxon>
        <taxon>Pterygota</taxon>
        <taxon>Neoptera</taxon>
        <taxon>Paraneoptera</taxon>
        <taxon>Thysanoptera</taxon>
        <taxon>Terebrantia</taxon>
        <taxon>Thripoidea</taxon>
        <taxon>Thripidae</taxon>
        <taxon>Thrips</taxon>
    </lineage>
</organism>
<dbReference type="PANTHER" id="PTHR10380">
    <property type="entry name" value="CUTICLE PROTEIN"/>
    <property type="match status" value="1"/>
</dbReference>
<keyword evidence="1 2" id="KW-0193">Cuticle</keyword>
<gene>
    <name evidence="4" type="primary">LOC117644005</name>
</gene>
<keyword evidence="3" id="KW-1185">Reference proteome</keyword>
<dbReference type="GO" id="GO:0008010">
    <property type="term" value="F:structural constituent of chitin-based larval cuticle"/>
    <property type="evidence" value="ECO:0007669"/>
    <property type="project" value="TreeGrafter"/>
</dbReference>
<protein>
    <submittedName>
        <fullName evidence="4">Larval cuticle protein 1-like</fullName>
    </submittedName>
</protein>
<dbReference type="GeneID" id="117644005"/>
<dbReference type="GO" id="GO:0062129">
    <property type="term" value="C:chitin-based extracellular matrix"/>
    <property type="evidence" value="ECO:0007669"/>
    <property type="project" value="TreeGrafter"/>
</dbReference>
<dbReference type="OrthoDB" id="6368834at2759"/>
<dbReference type="KEGG" id="tpal:117644005"/>
<dbReference type="AlphaFoldDB" id="A0A6P8YH53"/>